<feature type="transmembrane region" description="Helical" evidence="1">
    <location>
        <begin position="385"/>
        <end position="403"/>
    </location>
</feature>
<reference evidence="3 4" key="2">
    <citation type="journal article" date="2009" name="Proc. Natl. Acad. Sci. U.S.A.">
        <title>On the chimeric nature, thermophilic origin, and phylogenetic placement of the Thermotogales.</title>
        <authorList>
            <person name="Zhaxybayeva O."/>
            <person name="Swithers K.S."/>
            <person name="Lapierre P."/>
            <person name="Fournier G.P."/>
            <person name="Bickhart D.M."/>
            <person name="DeBoy R.T."/>
            <person name="Nelson K.E."/>
            <person name="Nesbo C.L."/>
            <person name="Doolittle W.F."/>
            <person name="Gogarten J.P."/>
            <person name="Noll K.M."/>
        </authorList>
    </citation>
    <scope>NUCLEOTIDE SEQUENCE [LARGE SCALE GENOMIC DNA]</scope>
    <source>
        <strain evidence="4">ATCC BAA-301 / DSM 14385 / NBRC 107922 / TMO</strain>
    </source>
</reference>
<feature type="transmembrane region" description="Helical" evidence="1">
    <location>
        <begin position="354"/>
        <end position="373"/>
    </location>
</feature>
<feature type="transmembrane region" description="Helical" evidence="1">
    <location>
        <begin position="311"/>
        <end position="334"/>
    </location>
</feature>
<dbReference type="Proteomes" id="UP000002016">
    <property type="component" value="Chromosome"/>
</dbReference>
<feature type="transmembrane region" description="Helical" evidence="1">
    <location>
        <begin position="47"/>
        <end position="67"/>
    </location>
</feature>
<evidence type="ECO:0000256" key="1">
    <source>
        <dbReference type="SAM" id="Phobius"/>
    </source>
</evidence>
<feature type="transmembrane region" description="Helical" evidence="1">
    <location>
        <begin position="137"/>
        <end position="155"/>
    </location>
</feature>
<sequence>MNQFLQVISPDVIIPLILAMVFGVFVGAIPGLTATMGVALIIPITYYMNPLAGLAMVLGVSFTAIFAGDIPATFLRIPGTPASGAATLDGFELSKKGKGSLALTLDLLCSSLGGLIGVFLLIMVAPPMAKFALKFTNFEYFWLGIFGLSMAAVLSKGNTIKGFVSAVIGVLISTIGIDVTTGYPRFTFGITELMDGVSFIPAMIGLFGLSEVLKRVQLGSENLELPAIKDKSKLSIKEAFSSIGKHIFTLIRGSFIGTFTGALPGAGADIAAWVSYGVEKNISRDKNIGKGSLRGVIAPTSANNAAIGGTWIPALVFGVPGDSITAIVLGAMLMYGLRPGPLIFTESRGLVNQLFIIAILVQILLIPIGWLGIKTFSLILRLRSGIVLTAVVFFSIIGAYAIRNSFFDIYIMLIFGLIGYCLEKISVPLAPMILGLILGPMIEDNLRVGLIKTKGNFGPFLSRPISLILFIMIILILAGPQFFSLMKKNRPK</sequence>
<feature type="transmembrane region" description="Helical" evidence="1">
    <location>
        <begin position="409"/>
        <end position="439"/>
    </location>
</feature>
<dbReference type="RefSeq" id="WP_012002680.1">
    <property type="nucleotide sequence ID" value="NC_009828.1"/>
</dbReference>
<feature type="transmembrane region" description="Helical" evidence="1">
    <location>
        <begin position="162"/>
        <end position="184"/>
    </location>
</feature>
<name>A8F4W5_PSELT</name>
<keyword evidence="1" id="KW-1133">Transmembrane helix</keyword>
<reference evidence="3 4" key="1">
    <citation type="submission" date="2007-08" db="EMBL/GenBank/DDBJ databases">
        <title>Complete sequence of Thermotoga lettingae TMO.</title>
        <authorList>
            <consortium name="US DOE Joint Genome Institute"/>
            <person name="Copeland A."/>
            <person name="Lucas S."/>
            <person name="Lapidus A."/>
            <person name="Barry K."/>
            <person name="Glavina del Rio T."/>
            <person name="Dalin E."/>
            <person name="Tice H."/>
            <person name="Pitluck S."/>
            <person name="Foster B."/>
            <person name="Bruce D."/>
            <person name="Schmutz J."/>
            <person name="Larimer F."/>
            <person name="Land M."/>
            <person name="Hauser L."/>
            <person name="Kyrpides N."/>
            <person name="Mikhailova N."/>
            <person name="Nelson K."/>
            <person name="Gogarten J.P."/>
            <person name="Noll K."/>
            <person name="Richardson P."/>
        </authorList>
    </citation>
    <scope>NUCLEOTIDE SEQUENCE [LARGE SCALE GENOMIC DNA]</scope>
    <source>
        <strain evidence="4">ATCC BAA-301 / DSM 14385 / NBRC 107922 / TMO</strain>
    </source>
</reference>
<keyword evidence="1" id="KW-0812">Transmembrane</keyword>
<dbReference type="Pfam" id="PF01970">
    <property type="entry name" value="TctA"/>
    <property type="match status" value="1"/>
</dbReference>
<dbReference type="STRING" id="416591.Tlet_0633"/>
<feature type="transmembrane region" description="Helical" evidence="1">
    <location>
        <begin position="101"/>
        <end position="125"/>
    </location>
</feature>
<keyword evidence="4" id="KW-1185">Reference proteome</keyword>
<dbReference type="InterPro" id="IPR002823">
    <property type="entry name" value="DUF112_TM"/>
</dbReference>
<dbReference type="AlphaFoldDB" id="A8F4W5"/>
<dbReference type="PANTHER" id="PTHR35342:SF5">
    <property type="entry name" value="TRICARBOXYLIC TRANSPORT PROTEIN"/>
    <property type="match status" value="1"/>
</dbReference>
<feature type="transmembrane region" description="Helical" evidence="1">
    <location>
        <begin position="460"/>
        <end position="483"/>
    </location>
</feature>
<dbReference type="eggNOG" id="COG3333">
    <property type="taxonomic scope" value="Bacteria"/>
</dbReference>
<evidence type="ECO:0000259" key="2">
    <source>
        <dbReference type="Pfam" id="PF01970"/>
    </source>
</evidence>
<feature type="transmembrane region" description="Helical" evidence="1">
    <location>
        <begin position="12"/>
        <end position="41"/>
    </location>
</feature>
<evidence type="ECO:0000313" key="3">
    <source>
        <dbReference type="EMBL" id="ABV33199.1"/>
    </source>
</evidence>
<feature type="domain" description="DUF112" evidence="2">
    <location>
        <begin position="16"/>
        <end position="434"/>
    </location>
</feature>
<gene>
    <name evidence="3" type="ordered locus">Tlet_0633</name>
</gene>
<protein>
    <recommendedName>
        <fullName evidence="2">DUF112 domain-containing protein</fullName>
    </recommendedName>
</protein>
<organism evidence="3 4">
    <name type="scientific">Pseudothermotoga lettingae (strain ATCC BAA-301 / DSM 14385 / NBRC 107922 / TMO)</name>
    <name type="common">Thermotoga lettingae</name>
    <dbReference type="NCBI Taxonomy" id="416591"/>
    <lineage>
        <taxon>Bacteria</taxon>
        <taxon>Thermotogati</taxon>
        <taxon>Thermotogota</taxon>
        <taxon>Thermotogae</taxon>
        <taxon>Thermotogales</taxon>
        <taxon>Thermotogaceae</taxon>
        <taxon>Pseudothermotoga</taxon>
    </lineage>
</organism>
<dbReference type="EMBL" id="CP000812">
    <property type="protein sequence ID" value="ABV33199.1"/>
    <property type="molecule type" value="Genomic_DNA"/>
</dbReference>
<dbReference type="HOGENOM" id="CLU_022936_2_0_0"/>
<keyword evidence="1" id="KW-0472">Membrane</keyword>
<dbReference type="PANTHER" id="PTHR35342">
    <property type="entry name" value="TRICARBOXYLIC TRANSPORT PROTEIN"/>
    <property type="match status" value="1"/>
</dbReference>
<dbReference type="KEGG" id="tle:Tlet_0633"/>
<proteinExistence type="predicted"/>
<accession>A8F4W5</accession>
<evidence type="ECO:0000313" key="4">
    <source>
        <dbReference type="Proteomes" id="UP000002016"/>
    </source>
</evidence>